<reference evidence="2" key="1">
    <citation type="submission" date="2019-06" db="EMBL/GenBank/DDBJ databases">
        <authorList>
            <person name="Zheng W."/>
        </authorList>
    </citation>
    <scope>NUCLEOTIDE SEQUENCE</scope>
    <source>
        <strain evidence="2">QDHG01</strain>
    </source>
</reference>
<keyword evidence="3" id="KW-1185">Reference proteome</keyword>
<dbReference type="EMBL" id="RRYP01019243">
    <property type="protein sequence ID" value="TNV73317.1"/>
    <property type="molecule type" value="Genomic_DNA"/>
</dbReference>
<evidence type="ECO:0000313" key="3">
    <source>
        <dbReference type="Proteomes" id="UP000785679"/>
    </source>
</evidence>
<proteinExistence type="predicted"/>
<feature type="compositionally biased region" description="Basic and acidic residues" evidence="1">
    <location>
        <begin position="39"/>
        <end position="58"/>
    </location>
</feature>
<dbReference type="Proteomes" id="UP000785679">
    <property type="component" value="Unassembled WGS sequence"/>
</dbReference>
<evidence type="ECO:0000256" key="1">
    <source>
        <dbReference type="SAM" id="MobiDB-lite"/>
    </source>
</evidence>
<name>A0A8J8NE49_HALGN</name>
<evidence type="ECO:0000313" key="2">
    <source>
        <dbReference type="EMBL" id="TNV73317.1"/>
    </source>
</evidence>
<feature type="region of interest" description="Disordered" evidence="1">
    <location>
        <begin position="1"/>
        <end position="67"/>
    </location>
</feature>
<sequence>MIQSRKPLKEENGRRKKTKGDKRPQGKESMRQQLLRGIENIKREKGRQERTQGDRRSNIENGRGSSS</sequence>
<gene>
    <name evidence="2" type="ORF">FGO68_gene15107</name>
</gene>
<organism evidence="2 3">
    <name type="scientific">Halteria grandinella</name>
    <dbReference type="NCBI Taxonomy" id="5974"/>
    <lineage>
        <taxon>Eukaryota</taxon>
        <taxon>Sar</taxon>
        <taxon>Alveolata</taxon>
        <taxon>Ciliophora</taxon>
        <taxon>Intramacronucleata</taxon>
        <taxon>Spirotrichea</taxon>
        <taxon>Stichotrichia</taxon>
        <taxon>Sporadotrichida</taxon>
        <taxon>Halteriidae</taxon>
        <taxon>Halteria</taxon>
    </lineage>
</organism>
<feature type="compositionally biased region" description="Basic and acidic residues" evidence="1">
    <location>
        <begin position="21"/>
        <end position="30"/>
    </location>
</feature>
<accession>A0A8J8NE49</accession>
<dbReference type="AlphaFoldDB" id="A0A8J8NE49"/>
<protein>
    <submittedName>
        <fullName evidence="2">Uncharacterized protein</fullName>
    </submittedName>
</protein>
<comment type="caution">
    <text evidence="2">The sequence shown here is derived from an EMBL/GenBank/DDBJ whole genome shotgun (WGS) entry which is preliminary data.</text>
</comment>